<gene>
    <name evidence="2" type="ORF">AKJ09_09887</name>
</gene>
<dbReference type="AlphaFoldDB" id="A0A0K1QBV9"/>
<dbReference type="GO" id="GO:0006508">
    <property type="term" value="P:proteolysis"/>
    <property type="evidence" value="ECO:0007669"/>
    <property type="project" value="InterPro"/>
</dbReference>
<evidence type="ECO:0000313" key="3">
    <source>
        <dbReference type="Proteomes" id="UP000064967"/>
    </source>
</evidence>
<reference evidence="2 3" key="1">
    <citation type="submission" date="2015-08" db="EMBL/GenBank/DDBJ databases">
        <authorList>
            <person name="Babu N.S."/>
            <person name="Beckwith C.J."/>
            <person name="Beseler K.G."/>
            <person name="Brison A."/>
            <person name="Carone J.V."/>
            <person name="Caskin T.P."/>
            <person name="Diamond M."/>
            <person name="Durham M.E."/>
            <person name="Foxe J.M."/>
            <person name="Go M."/>
            <person name="Henderson B.A."/>
            <person name="Jones I.B."/>
            <person name="McGettigan J.A."/>
            <person name="Micheletti S.J."/>
            <person name="Nasrallah M.E."/>
            <person name="Ortiz D."/>
            <person name="Piller C.R."/>
            <person name="Privatt S.R."/>
            <person name="Schneider S.L."/>
            <person name="Sharp S."/>
            <person name="Smith T.C."/>
            <person name="Stanton J.D."/>
            <person name="Ullery H.E."/>
            <person name="Wilson R.J."/>
            <person name="Serrano M.G."/>
            <person name="Buck G."/>
            <person name="Lee V."/>
            <person name="Wang Y."/>
            <person name="Carvalho R."/>
            <person name="Voegtly L."/>
            <person name="Shi R."/>
            <person name="Duckworth R."/>
            <person name="Johnson A."/>
            <person name="Loviza R."/>
            <person name="Walstead R."/>
            <person name="Shah Z."/>
            <person name="Kiflezghi M."/>
            <person name="Wade K."/>
            <person name="Ball S.L."/>
            <person name="Bradley K.W."/>
            <person name="Asai D.J."/>
            <person name="Bowman C.A."/>
            <person name="Russell D.A."/>
            <person name="Pope W.H."/>
            <person name="Jacobs-Sera D."/>
            <person name="Hendrix R.W."/>
            <person name="Hatfull G.F."/>
        </authorList>
    </citation>
    <scope>NUCLEOTIDE SEQUENCE [LARGE SCALE GENOMIC DNA]</scope>
    <source>
        <strain evidence="2 3">DSM 27648</strain>
    </source>
</reference>
<protein>
    <recommendedName>
        <fullName evidence="1">Peptidase M28 domain-containing protein</fullName>
    </recommendedName>
</protein>
<sequence>MIWLWYTTTQPFVRAADNVATPPIPVEPSRLEADVRALSERYFPRDSTSLENLEAAASFIETTASKAGARITSQSFDVPGAKGPFRNVVASFGRADEAAERIVVGAHYDACGAHPAADDNASGVAGLLELARLLGASRTALDALPVRIDLVAYSTEEPPYFATPHMGSVHHAQSLANKGVRVRAMLALEMIGYFSDAEDSQHYPSIAVRPFYPSRGNFIALVGRDDDAAIARTVKSAMLGTRAIPTYSMTGPFVLPGVDWSDHRSYWSAGYPALMVTDTAFLRNQAYHTDGDRPETLDYARMAAVVQGVHAAVLALAR</sequence>
<dbReference type="SUPFAM" id="SSF53187">
    <property type="entry name" value="Zn-dependent exopeptidases"/>
    <property type="match status" value="1"/>
</dbReference>
<dbReference type="KEGG" id="llu:AKJ09_09887"/>
<name>A0A0K1QBV9_9BACT</name>
<dbReference type="Proteomes" id="UP000064967">
    <property type="component" value="Chromosome"/>
</dbReference>
<dbReference type="InterPro" id="IPR045175">
    <property type="entry name" value="M28_fam"/>
</dbReference>
<dbReference type="GO" id="GO:0008235">
    <property type="term" value="F:metalloexopeptidase activity"/>
    <property type="evidence" value="ECO:0007669"/>
    <property type="project" value="InterPro"/>
</dbReference>
<evidence type="ECO:0000259" key="1">
    <source>
        <dbReference type="Pfam" id="PF04389"/>
    </source>
</evidence>
<keyword evidence="3" id="KW-1185">Reference proteome</keyword>
<dbReference type="PATRIC" id="fig|1391654.3.peg.10016"/>
<feature type="domain" description="Peptidase M28" evidence="1">
    <location>
        <begin position="87"/>
        <end position="311"/>
    </location>
</feature>
<organism evidence="2 3">
    <name type="scientific">Labilithrix luteola</name>
    <dbReference type="NCBI Taxonomy" id="1391654"/>
    <lineage>
        <taxon>Bacteria</taxon>
        <taxon>Pseudomonadati</taxon>
        <taxon>Myxococcota</taxon>
        <taxon>Polyangia</taxon>
        <taxon>Polyangiales</taxon>
        <taxon>Labilitrichaceae</taxon>
        <taxon>Labilithrix</taxon>
    </lineage>
</organism>
<dbReference type="EMBL" id="CP012333">
    <property type="protein sequence ID" value="AKV03224.1"/>
    <property type="molecule type" value="Genomic_DNA"/>
</dbReference>
<dbReference type="InterPro" id="IPR007484">
    <property type="entry name" value="Peptidase_M28"/>
</dbReference>
<dbReference type="Pfam" id="PF04389">
    <property type="entry name" value="Peptidase_M28"/>
    <property type="match status" value="1"/>
</dbReference>
<proteinExistence type="predicted"/>
<dbReference type="Gene3D" id="3.40.630.10">
    <property type="entry name" value="Zn peptidases"/>
    <property type="match status" value="1"/>
</dbReference>
<dbReference type="PANTHER" id="PTHR12147:SF26">
    <property type="entry name" value="PEPTIDASE M28 DOMAIN-CONTAINING PROTEIN"/>
    <property type="match status" value="1"/>
</dbReference>
<dbReference type="PANTHER" id="PTHR12147">
    <property type="entry name" value="METALLOPEPTIDASE M28 FAMILY MEMBER"/>
    <property type="match status" value="1"/>
</dbReference>
<evidence type="ECO:0000313" key="2">
    <source>
        <dbReference type="EMBL" id="AKV03224.1"/>
    </source>
</evidence>
<dbReference type="STRING" id="1391654.AKJ09_09887"/>
<accession>A0A0K1QBV9</accession>